<dbReference type="AlphaFoldDB" id="A0A378Q1N5"/>
<evidence type="ECO:0000313" key="5">
    <source>
        <dbReference type="Proteomes" id="UP001163283"/>
    </source>
</evidence>
<dbReference type="Proteomes" id="UP000254133">
    <property type="component" value="Unassembled WGS sequence"/>
</dbReference>
<dbReference type="RefSeq" id="WP_158079585.1">
    <property type="nucleotide sequence ID" value="NZ_CP030241.1"/>
</dbReference>
<keyword evidence="6" id="KW-1185">Reference proteome</keyword>
<dbReference type="EMBL" id="CP087830">
    <property type="protein sequence ID" value="UZA02272.1"/>
    <property type="molecule type" value="Genomic_DNA"/>
</dbReference>
<evidence type="ECO:0000313" key="4">
    <source>
        <dbReference type="Proteomes" id="UP000254133"/>
    </source>
</evidence>
<gene>
    <name evidence="2" type="ORF">LP092_09775</name>
    <name evidence="3" type="ORF">LP129_09730</name>
    <name evidence="1" type="ORF">NCTC9426_02854</name>
</gene>
<protein>
    <submittedName>
        <fullName evidence="1">Uncharacterized protein</fullName>
    </submittedName>
</protein>
<reference evidence="1 4" key="1">
    <citation type="submission" date="2018-06" db="EMBL/GenBank/DDBJ databases">
        <authorList>
            <consortium name="Pathogen Informatics"/>
            <person name="Doyle S."/>
        </authorList>
    </citation>
    <scope>NUCLEOTIDE SEQUENCE [LARGE SCALE GENOMIC DNA]</scope>
    <source>
        <strain evidence="1 4">NCTC9426</strain>
    </source>
</reference>
<dbReference type="EMBL" id="UGPZ01000003">
    <property type="protein sequence ID" value="STY94118.1"/>
    <property type="molecule type" value="Genomic_DNA"/>
</dbReference>
<dbReference type="GeneID" id="77188168"/>
<evidence type="ECO:0000313" key="2">
    <source>
        <dbReference type="EMBL" id="UZA02272.1"/>
    </source>
</evidence>
<dbReference type="EMBL" id="CP087781">
    <property type="protein sequence ID" value="UZA50806.1"/>
    <property type="molecule type" value="Genomic_DNA"/>
</dbReference>
<organism evidence="1 4">
    <name type="scientific">Moraxella bovis</name>
    <dbReference type="NCBI Taxonomy" id="476"/>
    <lineage>
        <taxon>Bacteria</taxon>
        <taxon>Pseudomonadati</taxon>
        <taxon>Pseudomonadota</taxon>
        <taxon>Gammaproteobacteria</taxon>
        <taxon>Moraxellales</taxon>
        <taxon>Moraxellaceae</taxon>
        <taxon>Moraxella</taxon>
    </lineage>
</organism>
<reference evidence="2 5" key="2">
    <citation type="journal article" date="2022" name="BMC Microbiol.">
        <title>Whole genome sequencing of Moraxella bovis strains from North America reveals two genotypes with different genetic determinants.</title>
        <authorList>
            <person name="Wynn E.L."/>
            <person name="Hille M.M."/>
            <person name="Loy J.D."/>
            <person name="Schuller G."/>
            <person name="Kuhn K.L."/>
            <person name="Dickey A.M."/>
            <person name="Bono J.L."/>
            <person name="Clawson M.L."/>
        </authorList>
    </citation>
    <scope>NUCLEOTIDE SEQUENCE</scope>
    <source>
        <strain evidence="2">SAM102599</strain>
        <strain evidence="3 5">SAM57978</strain>
    </source>
</reference>
<evidence type="ECO:0000313" key="6">
    <source>
        <dbReference type="Proteomes" id="UP001163632"/>
    </source>
</evidence>
<accession>A0A378Q1N5</accession>
<proteinExistence type="predicted"/>
<dbReference type="Proteomes" id="UP001163632">
    <property type="component" value="Chromosome"/>
</dbReference>
<dbReference type="Proteomes" id="UP001163283">
    <property type="component" value="Chromosome"/>
</dbReference>
<name>A0A378Q1N5_MORBO</name>
<sequence>MTRQTAHHQATHCTCHAIMTVIHGDKTRTISNDMIVQTLAKLTTPIKQTTPRRCVA</sequence>
<evidence type="ECO:0000313" key="3">
    <source>
        <dbReference type="EMBL" id="UZA50806.1"/>
    </source>
</evidence>
<evidence type="ECO:0000313" key="1">
    <source>
        <dbReference type="EMBL" id="STY94118.1"/>
    </source>
</evidence>